<evidence type="ECO:0000313" key="3">
    <source>
        <dbReference type="Proteomes" id="UP001350748"/>
    </source>
</evidence>
<proteinExistence type="predicted"/>
<dbReference type="PANTHER" id="PTHR34109">
    <property type="entry name" value="BNAUNNG04460D PROTEIN-RELATED"/>
    <property type="match status" value="1"/>
</dbReference>
<keyword evidence="3" id="KW-1185">Reference proteome</keyword>
<dbReference type="Proteomes" id="UP001350748">
    <property type="component" value="Unassembled WGS sequence"/>
</dbReference>
<dbReference type="Pfam" id="PF00903">
    <property type="entry name" value="Glyoxalase"/>
    <property type="match status" value="1"/>
</dbReference>
<protein>
    <submittedName>
        <fullName evidence="2">VOC family protein</fullName>
    </submittedName>
</protein>
<accession>A0ABU7XIR6</accession>
<dbReference type="RefSeq" id="WP_332082307.1">
    <property type="nucleotide sequence ID" value="NZ_JAZHYN010000036.1"/>
</dbReference>
<feature type="domain" description="VOC" evidence="1">
    <location>
        <begin position="13"/>
        <end position="138"/>
    </location>
</feature>
<dbReference type="InterPro" id="IPR004360">
    <property type="entry name" value="Glyas_Fos-R_dOase_dom"/>
</dbReference>
<dbReference type="EMBL" id="JAZHYN010000036">
    <property type="protein sequence ID" value="MEF3367263.1"/>
    <property type="molecule type" value="Genomic_DNA"/>
</dbReference>
<organism evidence="2 3">
    <name type="scientific">Methylocystis borbori</name>
    <dbReference type="NCBI Taxonomy" id="3118750"/>
    <lineage>
        <taxon>Bacteria</taxon>
        <taxon>Pseudomonadati</taxon>
        <taxon>Pseudomonadota</taxon>
        <taxon>Alphaproteobacteria</taxon>
        <taxon>Hyphomicrobiales</taxon>
        <taxon>Methylocystaceae</taxon>
        <taxon>Methylocystis</taxon>
    </lineage>
</organism>
<gene>
    <name evidence="2" type="ORF">V3H18_12030</name>
</gene>
<dbReference type="CDD" id="cd07246">
    <property type="entry name" value="VOC_like"/>
    <property type="match status" value="1"/>
</dbReference>
<evidence type="ECO:0000313" key="2">
    <source>
        <dbReference type="EMBL" id="MEF3367263.1"/>
    </source>
</evidence>
<evidence type="ECO:0000259" key="1">
    <source>
        <dbReference type="PROSITE" id="PS51819"/>
    </source>
</evidence>
<dbReference type="SUPFAM" id="SSF54593">
    <property type="entry name" value="Glyoxalase/Bleomycin resistance protein/Dihydroxybiphenyl dioxygenase"/>
    <property type="match status" value="1"/>
</dbReference>
<name>A0ABU7XIR6_9HYPH</name>
<dbReference type="InterPro" id="IPR029068">
    <property type="entry name" value="Glyas_Bleomycin-R_OHBP_Dase"/>
</dbReference>
<reference evidence="2 3" key="1">
    <citation type="submission" date="2024-02" db="EMBL/GenBank/DDBJ databases">
        <authorList>
            <person name="Grouzdev D."/>
        </authorList>
    </citation>
    <scope>NUCLEOTIDE SEQUENCE [LARGE SCALE GENOMIC DNA]</scope>
    <source>
        <strain evidence="2 3">9N</strain>
    </source>
</reference>
<dbReference type="Gene3D" id="3.30.720.120">
    <property type="match status" value="1"/>
</dbReference>
<dbReference type="PANTHER" id="PTHR34109:SF1">
    <property type="entry name" value="VOC DOMAIN-CONTAINING PROTEIN"/>
    <property type="match status" value="1"/>
</dbReference>
<comment type="caution">
    <text evidence="2">The sequence shown here is derived from an EMBL/GenBank/DDBJ whole genome shotgun (WGS) entry which is preliminary data.</text>
</comment>
<dbReference type="InterPro" id="IPR037523">
    <property type="entry name" value="VOC_core"/>
</dbReference>
<dbReference type="Gene3D" id="3.30.720.110">
    <property type="match status" value="1"/>
</dbReference>
<sequence>MNAQANEEKNSQCMRSVTPHLICAGAADAIEFYKKAFGAEEMMRLPGPDGRLMHGAVRIGDSMVMLVDEMPEWGALGPKSLKGSPVTIHLMVEDVDAVFAQAVAAGATVKMPVADMFWGDRYGKVVDPFGHEWSIATHVRDLTPEEIAAAGREAMTKGCAEATA</sequence>
<dbReference type="PROSITE" id="PS51819">
    <property type="entry name" value="VOC"/>
    <property type="match status" value="1"/>
</dbReference>